<dbReference type="AlphaFoldDB" id="A0A834YDI4"/>
<name>A0A834YDI4_TETSI</name>
<dbReference type="GO" id="GO:0005739">
    <property type="term" value="C:mitochondrion"/>
    <property type="evidence" value="ECO:0007669"/>
    <property type="project" value="TreeGrafter"/>
</dbReference>
<dbReference type="OMA" id="SARLICF"/>
<dbReference type="InterPro" id="IPR043459">
    <property type="entry name" value="NFD6/NOXY2-like"/>
</dbReference>
<evidence type="ECO:0000313" key="2">
    <source>
        <dbReference type="Proteomes" id="UP000655225"/>
    </source>
</evidence>
<accession>A0A834YDI4</accession>
<proteinExistence type="predicted"/>
<evidence type="ECO:0000313" key="1">
    <source>
        <dbReference type="EMBL" id="KAF8379219.1"/>
    </source>
</evidence>
<protein>
    <submittedName>
        <fullName evidence="1">Uncharacterized protein</fullName>
    </submittedName>
</protein>
<dbReference type="PANTHER" id="PTHR33156:SF9">
    <property type="entry name" value="PROTEIN NUCLEAR FUSION DEFECTIVE 6, CHLOROPLASTIC_MITOCHONDRIAL"/>
    <property type="match status" value="1"/>
</dbReference>
<comment type="caution">
    <text evidence="1">The sequence shown here is derived from an EMBL/GenBank/DDBJ whole genome shotgun (WGS) entry which is preliminary data.</text>
</comment>
<dbReference type="Proteomes" id="UP000655225">
    <property type="component" value="Unassembled WGS sequence"/>
</dbReference>
<dbReference type="PANTHER" id="PTHR33156">
    <property type="entry name" value="OS02G0230000 PROTEIN"/>
    <property type="match status" value="1"/>
</dbReference>
<dbReference type="OrthoDB" id="1937908at2759"/>
<gene>
    <name evidence="1" type="ORF">HHK36_028649</name>
</gene>
<keyword evidence="2" id="KW-1185">Reference proteome</keyword>
<sequence length="149" mass="16242">MASTCNRFINRTALSSLKSAIKSKVRTHSLDGSTASTSSRVPISRRSSSTSLLLRFSSLNRSPSELGCAQSLLPLHSAVAVARLTSCLSSNSRSCRSLSQAVLKHNYVEIHMMSFNIQDMQVAPVSWKLMPSADHLLLLFVSLFPDSQS</sequence>
<reference evidence="1 2" key="1">
    <citation type="submission" date="2020-04" db="EMBL/GenBank/DDBJ databases">
        <title>Plant Genome Project.</title>
        <authorList>
            <person name="Zhang R.-G."/>
        </authorList>
    </citation>
    <scope>NUCLEOTIDE SEQUENCE [LARGE SCALE GENOMIC DNA]</scope>
    <source>
        <strain evidence="1">YNK0</strain>
        <tissue evidence="1">Leaf</tissue>
    </source>
</reference>
<dbReference type="EMBL" id="JABCRI010000022">
    <property type="protein sequence ID" value="KAF8379219.1"/>
    <property type="molecule type" value="Genomic_DNA"/>
</dbReference>
<organism evidence="1 2">
    <name type="scientific">Tetracentron sinense</name>
    <name type="common">Spur-leaf</name>
    <dbReference type="NCBI Taxonomy" id="13715"/>
    <lineage>
        <taxon>Eukaryota</taxon>
        <taxon>Viridiplantae</taxon>
        <taxon>Streptophyta</taxon>
        <taxon>Embryophyta</taxon>
        <taxon>Tracheophyta</taxon>
        <taxon>Spermatophyta</taxon>
        <taxon>Magnoliopsida</taxon>
        <taxon>Trochodendrales</taxon>
        <taxon>Trochodendraceae</taxon>
        <taxon>Tetracentron</taxon>
    </lineage>
</organism>